<sequence length="761" mass="82727">MLFFDQIPRTGTIQAAGGVTRRQGRQTAKQRKKVAGRKRAKTARVPAPVLVPGIYNEASSGEKYTEYNVEDVLDARRSVKSESLWEYRVKWQGYSRKTWVTEKDFPVNSAFKDKMERLREKVLSGQPETPEHRRTGTSQAASSVTSRQVRQPTARERRKVAGRERTEEPVIIVVVPGIYKDTGDEEEYPIEDVLDAKLSKKHGWEYSVKWQGSEASWVIERNIPINSAFNDKMKRLREQHLARLASKKRAGAPELASSPSGDDGVSSGSRERKVEEACQADSRVRSSSPRDSGGCWEATEKKEKIFPLCPAPKAEGLLLNGQTTSWSKGIKEESSANGVARHSCQLKTCSVSLDLEASRSGMRAEQLLGERWSSPRHRTEQKDREAFDSSVVSDFLPASFDGGLSGPTVARAVGTNSNNVAVRTGFASSDDTSSDSSDDSSVSTVTSENSDSDDDNPVDKQSLNASRETSTHPSCFERERTGDLAETSLDMVKPRVAERFLHRSLPEGRSRAKVGEEADYPTQDRSPAGSVPDQGQTLFFGVGRGKGVFLRRPPEQNCHYQADQGSVPVAGLPGEHLVTEVSRRSSNACPKVTTRATERQAFSLSGSEVSGKLKYLADLKWDTEEGESSEGTRTPGLAAPSEVGVARVAATELGKCEVPQSEAATLTGDGVLAASPESAGTKGRPNKPTGHRERFQDNRSSLVNEVAGTSSAEPHEVVCVLGKRRPANATGEALSRADTAADMDDVTGGAEVLPKLRTATS</sequence>
<feature type="region of interest" description="Disordered" evidence="1">
    <location>
        <begin position="660"/>
        <end position="747"/>
    </location>
</feature>
<organism evidence="3 4">
    <name type="scientific">Cystoisospora suis</name>
    <dbReference type="NCBI Taxonomy" id="483139"/>
    <lineage>
        <taxon>Eukaryota</taxon>
        <taxon>Sar</taxon>
        <taxon>Alveolata</taxon>
        <taxon>Apicomplexa</taxon>
        <taxon>Conoidasida</taxon>
        <taxon>Coccidia</taxon>
        <taxon>Eucoccidiorida</taxon>
        <taxon>Eimeriorina</taxon>
        <taxon>Sarcocystidae</taxon>
        <taxon>Cystoisospora</taxon>
    </lineage>
</organism>
<name>A0A2C6KSK3_9APIC</name>
<feature type="compositionally biased region" description="Basic residues" evidence="1">
    <location>
        <begin position="22"/>
        <end position="42"/>
    </location>
</feature>
<feature type="compositionally biased region" description="Polar residues" evidence="1">
    <location>
        <begin position="136"/>
        <end position="151"/>
    </location>
</feature>
<dbReference type="GeneID" id="94429574"/>
<feature type="region of interest" description="Disordered" evidence="1">
    <location>
        <begin position="502"/>
        <end position="534"/>
    </location>
</feature>
<dbReference type="VEuPathDB" id="ToxoDB:CSUI_006199"/>
<dbReference type="SUPFAM" id="SSF54160">
    <property type="entry name" value="Chromo domain-like"/>
    <property type="match status" value="2"/>
</dbReference>
<feature type="compositionally biased region" description="Basic and acidic residues" evidence="1">
    <location>
        <begin position="153"/>
        <end position="163"/>
    </location>
</feature>
<feature type="region of interest" description="Disordered" evidence="1">
    <location>
        <begin position="245"/>
        <end position="296"/>
    </location>
</feature>
<evidence type="ECO:0000259" key="2">
    <source>
        <dbReference type="PROSITE" id="PS50013"/>
    </source>
</evidence>
<dbReference type="AlphaFoldDB" id="A0A2C6KSK3"/>
<evidence type="ECO:0000313" key="4">
    <source>
        <dbReference type="Proteomes" id="UP000221165"/>
    </source>
</evidence>
<evidence type="ECO:0000313" key="3">
    <source>
        <dbReference type="EMBL" id="PHJ19959.1"/>
    </source>
</evidence>
<feature type="compositionally biased region" description="Low complexity" evidence="1">
    <location>
        <begin position="439"/>
        <end position="449"/>
    </location>
</feature>
<accession>A0A2C6KSK3</accession>
<reference evidence="3 4" key="1">
    <citation type="journal article" date="2017" name="Int. J. Parasitol.">
        <title>The genome of the protozoan parasite Cystoisospora suis and a reverse vaccinology approach to identify vaccine candidates.</title>
        <authorList>
            <person name="Palmieri N."/>
            <person name="Shrestha A."/>
            <person name="Ruttkowski B."/>
            <person name="Beck T."/>
            <person name="Vogl C."/>
            <person name="Tomley F."/>
            <person name="Blake D.P."/>
            <person name="Joachim A."/>
        </authorList>
    </citation>
    <scope>NUCLEOTIDE SEQUENCE [LARGE SCALE GENOMIC DNA]</scope>
    <source>
        <strain evidence="3 4">Wien I</strain>
    </source>
</reference>
<dbReference type="PROSITE" id="PS50013">
    <property type="entry name" value="CHROMO_2"/>
    <property type="match status" value="1"/>
</dbReference>
<feature type="region of interest" description="Disordered" evidence="1">
    <location>
        <begin position="426"/>
        <end position="490"/>
    </location>
</feature>
<feature type="domain" description="Chromo" evidence="2">
    <location>
        <begin position="67"/>
        <end position="130"/>
    </location>
</feature>
<feature type="compositionally biased region" description="Polar residues" evidence="1">
    <location>
        <begin position="461"/>
        <end position="473"/>
    </location>
</feature>
<dbReference type="RefSeq" id="XP_067921651.1">
    <property type="nucleotide sequence ID" value="XM_068066363.1"/>
</dbReference>
<feature type="region of interest" description="Disordered" evidence="1">
    <location>
        <begin position="17"/>
        <end position="43"/>
    </location>
</feature>
<feature type="compositionally biased region" description="Polar residues" evidence="1">
    <location>
        <begin position="698"/>
        <end position="712"/>
    </location>
</feature>
<dbReference type="InterPro" id="IPR000953">
    <property type="entry name" value="Chromo/chromo_shadow_dom"/>
</dbReference>
<proteinExistence type="predicted"/>
<dbReference type="SMART" id="SM00298">
    <property type="entry name" value="CHROMO"/>
    <property type="match status" value="2"/>
</dbReference>
<dbReference type="Proteomes" id="UP000221165">
    <property type="component" value="Unassembled WGS sequence"/>
</dbReference>
<feature type="compositionally biased region" description="Low complexity" evidence="1">
    <location>
        <begin position="257"/>
        <end position="268"/>
    </location>
</feature>
<dbReference type="InterPro" id="IPR016197">
    <property type="entry name" value="Chromo-like_dom_sf"/>
</dbReference>
<evidence type="ECO:0000256" key="1">
    <source>
        <dbReference type="SAM" id="MobiDB-lite"/>
    </source>
</evidence>
<feature type="compositionally biased region" description="Basic and acidic residues" evidence="1">
    <location>
        <begin position="502"/>
        <end position="516"/>
    </location>
</feature>
<dbReference type="Gene3D" id="2.40.50.40">
    <property type="match status" value="2"/>
</dbReference>
<dbReference type="EMBL" id="MIGC01003098">
    <property type="protein sequence ID" value="PHJ19959.1"/>
    <property type="molecule type" value="Genomic_DNA"/>
</dbReference>
<comment type="caution">
    <text evidence="3">The sequence shown here is derived from an EMBL/GenBank/DDBJ whole genome shotgun (WGS) entry which is preliminary data.</text>
</comment>
<feature type="region of interest" description="Disordered" evidence="1">
    <location>
        <begin position="122"/>
        <end position="163"/>
    </location>
</feature>
<gene>
    <name evidence="3" type="ORF">CSUI_006199</name>
</gene>
<protein>
    <recommendedName>
        <fullName evidence="2">Chromo domain-containing protein</fullName>
    </recommendedName>
</protein>
<keyword evidence="4" id="KW-1185">Reference proteome</keyword>